<reference evidence="1 2" key="1">
    <citation type="submission" date="2016-08" db="EMBL/GenBank/DDBJ databases">
        <title>Whole genome sequence of Mesorhizobium sp. strain UASWS1009 isolated from industrial sewage.</title>
        <authorList>
            <person name="Crovadore J."/>
            <person name="Calmin G."/>
            <person name="Chablais R."/>
            <person name="Cochard B."/>
            <person name="Lefort F."/>
        </authorList>
    </citation>
    <scope>NUCLEOTIDE SEQUENCE [LARGE SCALE GENOMIC DNA]</scope>
    <source>
        <strain evidence="1 2">UASWS1009</strain>
    </source>
</reference>
<sequence length="60" mass="6250">MTVLSTIGRIATELGAARSRYLTERAIRALPAEVQKDIGWPDVASNTAHAAGVGSWAGGK</sequence>
<evidence type="ECO:0000313" key="2">
    <source>
        <dbReference type="Proteomes" id="UP000094412"/>
    </source>
</evidence>
<evidence type="ECO:0000313" key="1">
    <source>
        <dbReference type="EMBL" id="OCX16343.1"/>
    </source>
</evidence>
<dbReference type="Proteomes" id="UP000094412">
    <property type="component" value="Unassembled WGS sequence"/>
</dbReference>
<accession>A0A1C2DNV2</accession>
<comment type="caution">
    <text evidence="1">The sequence shown here is derived from an EMBL/GenBank/DDBJ whole genome shotgun (WGS) entry which is preliminary data.</text>
</comment>
<gene>
    <name evidence="1" type="ORF">QV13_16045</name>
</gene>
<dbReference type="AlphaFoldDB" id="A0A1C2DNV2"/>
<organism evidence="1 2">
    <name type="scientific">Mesorhizobium hungaricum</name>
    <dbReference type="NCBI Taxonomy" id="1566387"/>
    <lineage>
        <taxon>Bacteria</taxon>
        <taxon>Pseudomonadati</taxon>
        <taxon>Pseudomonadota</taxon>
        <taxon>Alphaproteobacteria</taxon>
        <taxon>Hyphomicrobiales</taxon>
        <taxon>Phyllobacteriaceae</taxon>
        <taxon>Mesorhizobium</taxon>
    </lineage>
</organism>
<keyword evidence="2" id="KW-1185">Reference proteome</keyword>
<dbReference type="EMBL" id="MDEO01000033">
    <property type="protein sequence ID" value="OCX16343.1"/>
    <property type="molecule type" value="Genomic_DNA"/>
</dbReference>
<dbReference type="OrthoDB" id="8116829at2"/>
<proteinExistence type="predicted"/>
<name>A0A1C2DNV2_9HYPH</name>
<evidence type="ECO:0008006" key="3">
    <source>
        <dbReference type="Google" id="ProtNLM"/>
    </source>
</evidence>
<dbReference type="STRING" id="1566387.QV13_16045"/>
<dbReference type="RefSeq" id="WP_024926811.1">
    <property type="nucleotide sequence ID" value="NZ_MDEO01000033.1"/>
</dbReference>
<protein>
    <recommendedName>
        <fullName evidence="3">DUF1127 domain-containing protein</fullName>
    </recommendedName>
</protein>